<comment type="caution">
    <text evidence="1">The sequence shown here is derived from an EMBL/GenBank/DDBJ whole genome shotgun (WGS) entry which is preliminary data.</text>
</comment>
<dbReference type="Proteomes" id="UP000812440">
    <property type="component" value="Unassembled WGS sequence"/>
</dbReference>
<sequence length="104" mass="11672">MKLSYCSAFCLYCIHPAGIRFWGRSVLYHFGYGVCYPIGRNVPLLAHCPVQDPLLYVTMGWINDQLCCYTSLWHLSLNKVPARLVIGQTGPLLRGPKTKLNGGK</sequence>
<dbReference type="EMBL" id="JAACNH010013885">
    <property type="protein sequence ID" value="KAG8429080.1"/>
    <property type="molecule type" value="Genomic_DNA"/>
</dbReference>
<evidence type="ECO:0000313" key="2">
    <source>
        <dbReference type="Proteomes" id="UP000812440"/>
    </source>
</evidence>
<evidence type="ECO:0000313" key="1">
    <source>
        <dbReference type="EMBL" id="KAG8429080.1"/>
    </source>
</evidence>
<organism evidence="1 2">
    <name type="scientific">Hymenochirus boettgeri</name>
    <name type="common">Congo dwarf clawed frog</name>
    <dbReference type="NCBI Taxonomy" id="247094"/>
    <lineage>
        <taxon>Eukaryota</taxon>
        <taxon>Metazoa</taxon>
        <taxon>Chordata</taxon>
        <taxon>Craniata</taxon>
        <taxon>Vertebrata</taxon>
        <taxon>Euteleostomi</taxon>
        <taxon>Amphibia</taxon>
        <taxon>Batrachia</taxon>
        <taxon>Anura</taxon>
        <taxon>Pipoidea</taxon>
        <taxon>Pipidae</taxon>
        <taxon>Pipinae</taxon>
        <taxon>Hymenochirus</taxon>
    </lineage>
</organism>
<protein>
    <submittedName>
        <fullName evidence="1">Uncharacterized protein</fullName>
    </submittedName>
</protein>
<accession>A0A8T2IDB5</accession>
<gene>
    <name evidence="1" type="ORF">GDO86_018344</name>
</gene>
<keyword evidence="2" id="KW-1185">Reference proteome</keyword>
<name>A0A8T2IDB5_9PIPI</name>
<reference evidence="1" key="1">
    <citation type="thesis" date="2020" institute="ProQuest LLC" country="789 East Eisenhower Parkway, Ann Arbor, MI, USA">
        <title>Comparative Genomics and Chromosome Evolution.</title>
        <authorList>
            <person name="Mudd A.B."/>
        </authorList>
    </citation>
    <scope>NUCLEOTIDE SEQUENCE</scope>
    <source>
        <strain evidence="1">Female2</strain>
        <tissue evidence="1">Blood</tissue>
    </source>
</reference>
<proteinExistence type="predicted"/>
<dbReference type="AlphaFoldDB" id="A0A8T2IDB5"/>